<dbReference type="Proteomes" id="UP001060085">
    <property type="component" value="Linkage Group LG02"/>
</dbReference>
<evidence type="ECO:0000313" key="2">
    <source>
        <dbReference type="Proteomes" id="UP001060085"/>
    </source>
</evidence>
<gene>
    <name evidence="1" type="ORF">M9H77_10269</name>
</gene>
<organism evidence="1 2">
    <name type="scientific">Catharanthus roseus</name>
    <name type="common">Madagascar periwinkle</name>
    <name type="synonym">Vinca rosea</name>
    <dbReference type="NCBI Taxonomy" id="4058"/>
    <lineage>
        <taxon>Eukaryota</taxon>
        <taxon>Viridiplantae</taxon>
        <taxon>Streptophyta</taxon>
        <taxon>Embryophyta</taxon>
        <taxon>Tracheophyta</taxon>
        <taxon>Spermatophyta</taxon>
        <taxon>Magnoliopsida</taxon>
        <taxon>eudicotyledons</taxon>
        <taxon>Gunneridae</taxon>
        <taxon>Pentapetalae</taxon>
        <taxon>asterids</taxon>
        <taxon>lamiids</taxon>
        <taxon>Gentianales</taxon>
        <taxon>Apocynaceae</taxon>
        <taxon>Rauvolfioideae</taxon>
        <taxon>Vinceae</taxon>
        <taxon>Catharanthinae</taxon>
        <taxon>Catharanthus</taxon>
    </lineage>
</organism>
<name>A0ACC0C3C0_CATRO</name>
<accession>A0ACC0C3C0</accession>
<proteinExistence type="predicted"/>
<sequence length="422" mass="46368">MPSIKLKVSSFTSKFWLKRRLQSLLDSPISDSDPYGVVSRWSEAQAPAIPSFSGEYGVATKDLHIDPLSSLSIRIFLPKSAVVLPITQKVRDSAKDKSFDNGNSEKLENGAYGGYSPDGNRSNYRKLPVILQFHGGIWVTGGNNTVANDGFCRRLANLCDAIVVAVGYRLAPESKFPAAFEDGLKVLNWLGMQANLAECNQPLKNGRFSGSEREGGGNRRLQIVDGFLSTMIEPWLAAHGDPSRCVLLGVGCGANIANYVAKNAVEAGKLLDPITIVAQVLITPFFMGSIPMDSEIKLANSYVYDKATSLLAWKLFLPEEDFKLDHPVANPLVGGGEVPLKCMPPTLIIVAEHDWMRDRAIAYCQELRKVNVDSPLLDYKDTVHEFVTLGSQFKTPVAQACSEDIAIWMKKYISVRGNEFSY</sequence>
<dbReference type="EMBL" id="CM044702">
    <property type="protein sequence ID" value="KAI5679319.1"/>
    <property type="molecule type" value="Genomic_DNA"/>
</dbReference>
<keyword evidence="2" id="KW-1185">Reference proteome</keyword>
<evidence type="ECO:0000313" key="1">
    <source>
        <dbReference type="EMBL" id="KAI5679319.1"/>
    </source>
</evidence>
<comment type="caution">
    <text evidence="1">The sequence shown here is derived from an EMBL/GenBank/DDBJ whole genome shotgun (WGS) entry which is preliminary data.</text>
</comment>
<reference evidence="2" key="1">
    <citation type="journal article" date="2023" name="Nat. Plants">
        <title>Single-cell RNA sequencing provides a high-resolution roadmap for understanding the multicellular compartmentation of specialized metabolism.</title>
        <authorList>
            <person name="Sun S."/>
            <person name="Shen X."/>
            <person name="Li Y."/>
            <person name="Li Y."/>
            <person name="Wang S."/>
            <person name="Li R."/>
            <person name="Zhang H."/>
            <person name="Shen G."/>
            <person name="Guo B."/>
            <person name="Wei J."/>
            <person name="Xu J."/>
            <person name="St-Pierre B."/>
            <person name="Chen S."/>
            <person name="Sun C."/>
        </authorList>
    </citation>
    <scope>NUCLEOTIDE SEQUENCE [LARGE SCALE GENOMIC DNA]</scope>
</reference>
<protein>
    <submittedName>
        <fullName evidence="1">Uncharacterized protein</fullName>
    </submittedName>
</protein>